<evidence type="ECO:0000256" key="1">
    <source>
        <dbReference type="SAM" id="SignalP"/>
    </source>
</evidence>
<evidence type="ECO:0000313" key="3">
    <source>
        <dbReference type="Proteomes" id="UP000536640"/>
    </source>
</evidence>
<comment type="caution">
    <text evidence="2">The sequence shown here is derived from an EMBL/GenBank/DDBJ whole genome shotgun (WGS) entry which is preliminary data.</text>
</comment>
<reference evidence="2 3" key="1">
    <citation type="submission" date="2020-08" db="EMBL/GenBank/DDBJ databases">
        <title>Genomic Encyclopedia of Type Strains, Phase IV (KMG-IV): sequencing the most valuable type-strain genomes for metagenomic binning, comparative biology and taxonomic classification.</title>
        <authorList>
            <person name="Goeker M."/>
        </authorList>
    </citation>
    <scope>NUCLEOTIDE SEQUENCE [LARGE SCALE GENOMIC DNA]</scope>
    <source>
        <strain evidence="2 3">DSM 25701</strain>
    </source>
</reference>
<protein>
    <submittedName>
        <fullName evidence="2">Chromosome segregation ATPase</fullName>
    </submittedName>
</protein>
<organism evidence="2 3">
    <name type="scientific">Zhongshania antarctica</name>
    <dbReference type="NCBI Taxonomy" id="641702"/>
    <lineage>
        <taxon>Bacteria</taxon>
        <taxon>Pseudomonadati</taxon>
        <taxon>Pseudomonadota</taxon>
        <taxon>Gammaproteobacteria</taxon>
        <taxon>Cellvibrionales</taxon>
        <taxon>Spongiibacteraceae</taxon>
        <taxon>Zhongshania</taxon>
    </lineage>
</organism>
<keyword evidence="3" id="KW-1185">Reference proteome</keyword>
<dbReference type="RefSeq" id="WP_184461477.1">
    <property type="nucleotide sequence ID" value="NZ_JACHHW010000002.1"/>
</dbReference>
<dbReference type="AlphaFoldDB" id="A0A840R2P5"/>
<accession>A0A840R2P5</accession>
<evidence type="ECO:0000313" key="2">
    <source>
        <dbReference type="EMBL" id="MBB5186722.1"/>
    </source>
</evidence>
<dbReference type="EMBL" id="JACHHW010000002">
    <property type="protein sequence ID" value="MBB5186722.1"/>
    <property type="molecule type" value="Genomic_DNA"/>
</dbReference>
<proteinExistence type="predicted"/>
<name>A0A840R2P5_9GAMM</name>
<gene>
    <name evidence="2" type="ORF">HNQ57_000983</name>
</gene>
<dbReference type="Proteomes" id="UP000536640">
    <property type="component" value="Unassembled WGS sequence"/>
</dbReference>
<feature type="signal peptide" evidence="1">
    <location>
        <begin position="1"/>
        <end position="33"/>
    </location>
</feature>
<sequence length="395" mass="45056">MLIFFLRTKQLAHAVLCVLCLAVVSAYTSYAYADISDTRAELERASERVVRAWTEYGELTGDAPSAEQITNLRTYVANDQVAKTLDDVVSELTSLEKKIVRWKILPSASNESGGASNGGLETLRGQFNDVGSRCSKQFYSDKVFQEVFNSSPCSEYTERFDNAIYHAENNAEKIQAYQEGIASLTKIYRQVADLDAAELGRIHEKVKSFNARDAKLKPLLEERQSLMPRINPLVEKMDEYKSKAESYIDDASSNCRAEGVDFDCGNRCQRRVRDPIFGTYRNEPDRRCLEKCNFQEQRATDDLNEKIEECIDERDWAKDKLEDVEIDYKSAQSRVLALYDQYERVNDEIVSLADSNKRAVVELDQFLVQLLPEIFYAMNSEFSAYGVNSVSYRSD</sequence>
<keyword evidence="1" id="KW-0732">Signal</keyword>
<feature type="chain" id="PRO_5032847168" evidence="1">
    <location>
        <begin position="34"/>
        <end position="395"/>
    </location>
</feature>